<comment type="caution">
    <text evidence="3">The sequence shown here is derived from an EMBL/GenBank/DDBJ whole genome shotgun (WGS) entry which is preliminary data.</text>
</comment>
<dbReference type="InterPro" id="IPR011051">
    <property type="entry name" value="RmlC_Cupin_sf"/>
</dbReference>
<evidence type="ECO:0000313" key="4">
    <source>
        <dbReference type="Proteomes" id="UP001285521"/>
    </source>
</evidence>
<dbReference type="Gene3D" id="2.60.120.10">
    <property type="entry name" value="Jelly Rolls"/>
    <property type="match status" value="1"/>
</dbReference>
<dbReference type="PROSITE" id="PS50943">
    <property type="entry name" value="HTH_CROC1"/>
    <property type="match status" value="1"/>
</dbReference>
<dbReference type="RefSeq" id="WP_319967978.1">
    <property type="nucleotide sequence ID" value="NZ_JAXAVW010000018.1"/>
</dbReference>
<reference evidence="3 4" key="1">
    <citation type="submission" date="2023-11" db="EMBL/GenBank/DDBJ databases">
        <title>Lentzea sokolovensis, sp. nov., Lentzea kristufkii, sp. nov., and Lentzea miocenensis, sp. nov., rare actinobacteria from Sokolov Coal Basin, Miocene lacustrine sediment, Czech Republic.</title>
        <authorList>
            <person name="Lara A."/>
            <person name="Kotroba L."/>
            <person name="Nouioui I."/>
            <person name="Neumann-Schaal M."/>
            <person name="Mast Y."/>
            <person name="Chronakova A."/>
        </authorList>
    </citation>
    <scope>NUCLEOTIDE SEQUENCE [LARGE SCALE GENOMIC DNA]</scope>
    <source>
        <strain evidence="3 4">BCCO 10_0856</strain>
    </source>
</reference>
<protein>
    <submittedName>
        <fullName evidence="3">Helix-turn-helix domain-containing protein</fullName>
    </submittedName>
</protein>
<evidence type="ECO:0000256" key="1">
    <source>
        <dbReference type="ARBA" id="ARBA00023125"/>
    </source>
</evidence>
<dbReference type="InterPro" id="IPR001387">
    <property type="entry name" value="Cro/C1-type_HTH"/>
</dbReference>
<dbReference type="Pfam" id="PF01381">
    <property type="entry name" value="HTH_3"/>
    <property type="match status" value="1"/>
</dbReference>
<dbReference type="SUPFAM" id="SSF51182">
    <property type="entry name" value="RmlC-like cupins"/>
    <property type="match status" value="1"/>
</dbReference>
<dbReference type="EMBL" id="JAXAVW010000018">
    <property type="protein sequence ID" value="MDX8032945.1"/>
    <property type="molecule type" value="Genomic_DNA"/>
</dbReference>
<dbReference type="CDD" id="cd02209">
    <property type="entry name" value="cupin_XRE_C"/>
    <property type="match status" value="1"/>
</dbReference>
<dbReference type="InterPro" id="IPR014710">
    <property type="entry name" value="RmlC-like_jellyroll"/>
</dbReference>
<dbReference type="CDD" id="cd00093">
    <property type="entry name" value="HTH_XRE"/>
    <property type="match status" value="1"/>
</dbReference>
<keyword evidence="1" id="KW-0238">DNA-binding</keyword>
<dbReference type="Gene3D" id="1.10.260.40">
    <property type="entry name" value="lambda repressor-like DNA-binding domains"/>
    <property type="match status" value="1"/>
</dbReference>
<feature type="domain" description="HTH cro/C1-type" evidence="2">
    <location>
        <begin position="14"/>
        <end position="68"/>
    </location>
</feature>
<gene>
    <name evidence="3" type="ORF">SK803_22230</name>
</gene>
<evidence type="ECO:0000313" key="3">
    <source>
        <dbReference type="EMBL" id="MDX8032945.1"/>
    </source>
</evidence>
<dbReference type="PANTHER" id="PTHR46797">
    <property type="entry name" value="HTH-TYPE TRANSCRIPTIONAL REGULATOR"/>
    <property type="match status" value="1"/>
</dbReference>
<proteinExistence type="predicted"/>
<evidence type="ECO:0000259" key="2">
    <source>
        <dbReference type="PROSITE" id="PS50943"/>
    </source>
</evidence>
<dbReference type="SMART" id="SM00530">
    <property type="entry name" value="HTH_XRE"/>
    <property type="match status" value="1"/>
</dbReference>
<dbReference type="InterPro" id="IPR050807">
    <property type="entry name" value="TransReg_Diox_bact_type"/>
</dbReference>
<dbReference type="Proteomes" id="UP001285521">
    <property type="component" value="Unassembled WGS sequence"/>
</dbReference>
<dbReference type="InterPro" id="IPR010982">
    <property type="entry name" value="Lambda_DNA-bd_dom_sf"/>
</dbReference>
<accession>A0ABU4T453</accession>
<dbReference type="SUPFAM" id="SSF47413">
    <property type="entry name" value="lambda repressor-like DNA-binding domains"/>
    <property type="match status" value="1"/>
</dbReference>
<name>A0ABU4T453_9PSEU</name>
<dbReference type="Pfam" id="PF07883">
    <property type="entry name" value="Cupin_2"/>
    <property type="match status" value="1"/>
</dbReference>
<organism evidence="3 4">
    <name type="scientific">Lentzea miocenica</name>
    <dbReference type="NCBI Taxonomy" id="3095431"/>
    <lineage>
        <taxon>Bacteria</taxon>
        <taxon>Bacillati</taxon>
        <taxon>Actinomycetota</taxon>
        <taxon>Actinomycetes</taxon>
        <taxon>Pseudonocardiales</taxon>
        <taxon>Pseudonocardiaceae</taxon>
        <taxon>Lentzea</taxon>
    </lineage>
</organism>
<keyword evidence="4" id="KW-1185">Reference proteome</keyword>
<dbReference type="InterPro" id="IPR013096">
    <property type="entry name" value="Cupin_2"/>
</dbReference>
<sequence>MATTANFATLGQRLAALRAEHDLTLATLSEMTGISKSTLSRLESDQRKPTLELLLPLSRTYQVSLDDLVGAPEVGDPRVTMKPRELDHGRIGIPLTRSTGPMQAWKMIITETALHEPRVHEGYEWFYVLSGRIRLRLGDKEVVLRAGEVAEFDCRQPHALSSADGNPAEIISLFGKQGERIHTRAAPPNRS</sequence>
<dbReference type="PANTHER" id="PTHR46797:SF1">
    <property type="entry name" value="METHYLPHOSPHONATE SYNTHASE"/>
    <property type="match status" value="1"/>
</dbReference>